<evidence type="ECO:0000256" key="5">
    <source>
        <dbReference type="ARBA" id="ARBA00022898"/>
    </source>
</evidence>
<evidence type="ECO:0000313" key="9">
    <source>
        <dbReference type="EMBL" id="KRN30381.1"/>
    </source>
</evidence>
<evidence type="ECO:0000256" key="2">
    <source>
        <dbReference type="ARBA" id="ARBA00010447"/>
    </source>
</evidence>
<dbReference type="GO" id="GO:0030170">
    <property type="term" value="F:pyridoxal phosphate binding"/>
    <property type="evidence" value="ECO:0007669"/>
    <property type="project" value="InterPro"/>
</dbReference>
<accession>A0A0R2FSL7</accession>
<comment type="catalytic activity">
    <reaction evidence="6">
        <text>(sulfur carrier)-H + L-cysteine = (sulfur carrier)-SH + L-alanine</text>
        <dbReference type="Rhea" id="RHEA:43892"/>
        <dbReference type="Rhea" id="RHEA-COMP:14737"/>
        <dbReference type="Rhea" id="RHEA-COMP:14739"/>
        <dbReference type="ChEBI" id="CHEBI:29917"/>
        <dbReference type="ChEBI" id="CHEBI:35235"/>
        <dbReference type="ChEBI" id="CHEBI:57972"/>
        <dbReference type="ChEBI" id="CHEBI:64428"/>
        <dbReference type="EC" id="2.8.1.7"/>
    </reaction>
</comment>
<keyword evidence="10" id="KW-1185">Reference proteome</keyword>
<reference evidence="10 11" key="1">
    <citation type="journal article" date="2015" name="Genome Announc.">
        <title>Expanding the biotechnology potential of lactobacilli through comparative genomics of 213 strains and associated genera.</title>
        <authorList>
            <person name="Sun Z."/>
            <person name="Harris H.M."/>
            <person name="McCann A."/>
            <person name="Guo C."/>
            <person name="Argimon S."/>
            <person name="Zhang W."/>
            <person name="Yang X."/>
            <person name="Jeffery I.B."/>
            <person name="Cooney J.C."/>
            <person name="Kagawa T.F."/>
            <person name="Liu W."/>
            <person name="Song Y."/>
            <person name="Salvetti E."/>
            <person name="Wrobel A."/>
            <person name="Rasinkangas P."/>
            <person name="Parkhill J."/>
            <person name="Rea M.C."/>
            <person name="O'Sullivan O."/>
            <person name="Ritari J."/>
            <person name="Douillard F.P."/>
            <person name="Paul Ross R."/>
            <person name="Yang R."/>
            <person name="Briner A.E."/>
            <person name="Felis G.E."/>
            <person name="de Vos W.M."/>
            <person name="Barrangou R."/>
            <person name="Klaenhammer T.R."/>
            <person name="Caufield P.W."/>
            <person name="Cui Y."/>
            <person name="Zhang H."/>
            <person name="O'Toole P.W."/>
        </authorList>
    </citation>
    <scope>NUCLEOTIDE SEQUENCE [LARGE SCALE GENOMIC DNA]</scope>
    <source>
        <strain evidence="8 11">ATCC BAA-66</strain>
        <strain evidence="9 10">DSM 13344</strain>
    </source>
</reference>
<name>A0A0R2FSL7_9LACO</name>
<protein>
    <recommendedName>
        <fullName evidence="3">cysteine desulfurase</fullName>
        <ecNumber evidence="3">2.8.1.7</ecNumber>
    </recommendedName>
</protein>
<comment type="caution">
    <text evidence="8">The sequence shown here is derived from an EMBL/GenBank/DDBJ whole genome shotgun (WGS) entry which is preliminary data.</text>
</comment>
<comment type="similarity">
    <text evidence="2">Belongs to the class-V pyridoxal-phosphate-dependent aminotransferase family. Csd subfamily.</text>
</comment>
<dbReference type="InterPro" id="IPR010970">
    <property type="entry name" value="Cys_dSase_SufS"/>
</dbReference>
<evidence type="ECO:0000313" key="11">
    <source>
        <dbReference type="Proteomes" id="UP000051751"/>
    </source>
</evidence>
<evidence type="ECO:0000313" key="10">
    <source>
        <dbReference type="Proteomes" id="UP000051645"/>
    </source>
</evidence>
<sequence length="401" mass="43254">MKRNDFPILTETMNDEPFIYFDSAATSLTPEPVVNAIRDYYRNVNTNVHRGVYTLAAQATEHYEAVRQQTADFIHADKANEIIFTSGTTAGLNQVARGWGDLNVHAGDEIVVTLMEHHSNLVPWQQLAQRQHAVLKVIGITADGQLDWSAFQAALSHQTKVVAVTAVSNVLGTRNPITKIAAAAHAVNAAVVVDAAQAVAHFPIDVQAWNADFIAFSAHKMFGPTGVGVLYGKTERLQEMAPTQFGGEMIEDVTQQTATFKAAPLGFEAGTPNIAGVYGLGAAIDYLAQIGYEAIQTQEHKLDQALKAALDQPDVTVYGSNNPFAHTGVFSFNLTGIHPHDVATALDQQGVAVRAGHHCAEPLTEALGVHATVRASVGFYNTIDECARFGHAIQATRRFFA</sequence>
<gene>
    <name evidence="8" type="ORF">IV38_GL001864</name>
    <name evidence="9" type="ORF">IV40_GL001970</name>
</gene>
<dbReference type="AlphaFoldDB" id="A0A0R2FSL7"/>
<evidence type="ECO:0000256" key="3">
    <source>
        <dbReference type="ARBA" id="ARBA00012239"/>
    </source>
</evidence>
<dbReference type="Gene3D" id="3.90.1150.10">
    <property type="entry name" value="Aspartate Aminotransferase, domain 1"/>
    <property type="match status" value="1"/>
</dbReference>
<keyword evidence="4" id="KW-0808">Transferase</keyword>
<evidence type="ECO:0000256" key="6">
    <source>
        <dbReference type="ARBA" id="ARBA00050776"/>
    </source>
</evidence>
<dbReference type="GO" id="GO:0031071">
    <property type="term" value="F:cysteine desulfurase activity"/>
    <property type="evidence" value="ECO:0007669"/>
    <property type="project" value="UniProtKB-EC"/>
</dbReference>
<dbReference type="CDD" id="cd06453">
    <property type="entry name" value="SufS_like"/>
    <property type="match status" value="1"/>
</dbReference>
<dbReference type="OrthoDB" id="9804366at2"/>
<evidence type="ECO:0000256" key="4">
    <source>
        <dbReference type="ARBA" id="ARBA00022679"/>
    </source>
</evidence>
<dbReference type="Proteomes" id="UP000051645">
    <property type="component" value="Unassembled WGS sequence"/>
</dbReference>
<dbReference type="EMBL" id="JQAZ01000007">
    <property type="protein sequence ID" value="KRN30381.1"/>
    <property type="molecule type" value="Genomic_DNA"/>
</dbReference>
<dbReference type="Gene3D" id="3.40.640.10">
    <property type="entry name" value="Type I PLP-dependent aspartate aminotransferase-like (Major domain)"/>
    <property type="match status" value="1"/>
</dbReference>
<dbReference type="InterPro" id="IPR015424">
    <property type="entry name" value="PyrdxlP-dep_Trfase"/>
</dbReference>
<feature type="domain" description="Aminotransferase class V" evidence="7">
    <location>
        <begin position="19"/>
        <end position="388"/>
    </location>
</feature>
<dbReference type="PANTHER" id="PTHR43586:SF8">
    <property type="entry name" value="CYSTEINE DESULFURASE 1, CHLOROPLASTIC"/>
    <property type="match status" value="1"/>
</dbReference>
<evidence type="ECO:0000259" key="7">
    <source>
        <dbReference type="Pfam" id="PF00266"/>
    </source>
</evidence>
<dbReference type="InterPro" id="IPR016454">
    <property type="entry name" value="Cysteine_dSase"/>
</dbReference>
<dbReference type="InterPro" id="IPR015422">
    <property type="entry name" value="PyrdxlP-dep_Trfase_small"/>
</dbReference>
<organism evidence="8 11">
    <name type="scientific">Lactobacillus selangorensis</name>
    <dbReference type="NCBI Taxonomy" id="81857"/>
    <lineage>
        <taxon>Bacteria</taxon>
        <taxon>Bacillati</taxon>
        <taxon>Bacillota</taxon>
        <taxon>Bacilli</taxon>
        <taxon>Lactobacillales</taxon>
        <taxon>Lactobacillaceae</taxon>
        <taxon>Lactobacillus</taxon>
    </lineage>
</organism>
<keyword evidence="5" id="KW-0663">Pyridoxal phosphate</keyword>
<dbReference type="InterPro" id="IPR000192">
    <property type="entry name" value="Aminotrans_V_dom"/>
</dbReference>
<evidence type="ECO:0000313" key="8">
    <source>
        <dbReference type="EMBL" id="KRN27652.1"/>
    </source>
</evidence>
<proteinExistence type="inferred from homology"/>
<dbReference type="STRING" id="81857.IV38_GL001864"/>
<dbReference type="NCBIfam" id="TIGR01979">
    <property type="entry name" value="sufS"/>
    <property type="match status" value="1"/>
</dbReference>
<dbReference type="GO" id="GO:0006534">
    <property type="term" value="P:cysteine metabolic process"/>
    <property type="evidence" value="ECO:0007669"/>
    <property type="project" value="InterPro"/>
</dbReference>
<evidence type="ECO:0000256" key="1">
    <source>
        <dbReference type="ARBA" id="ARBA00001933"/>
    </source>
</evidence>
<dbReference type="PATRIC" id="fig|81857.3.peg.1890"/>
<dbReference type="Pfam" id="PF00266">
    <property type="entry name" value="Aminotran_5"/>
    <property type="match status" value="1"/>
</dbReference>
<dbReference type="Proteomes" id="UP000051751">
    <property type="component" value="Unassembled WGS sequence"/>
</dbReference>
<dbReference type="SUPFAM" id="SSF53383">
    <property type="entry name" value="PLP-dependent transferases"/>
    <property type="match status" value="1"/>
</dbReference>
<dbReference type="RefSeq" id="WP_057770922.1">
    <property type="nucleotide sequence ID" value="NZ_JQAT01000006.1"/>
</dbReference>
<dbReference type="PIRSF" id="PIRSF005572">
    <property type="entry name" value="NifS"/>
    <property type="match status" value="1"/>
</dbReference>
<dbReference type="InterPro" id="IPR015421">
    <property type="entry name" value="PyrdxlP-dep_Trfase_major"/>
</dbReference>
<comment type="cofactor">
    <cofactor evidence="1">
        <name>pyridoxal 5'-phosphate</name>
        <dbReference type="ChEBI" id="CHEBI:597326"/>
    </cofactor>
</comment>
<dbReference type="EMBL" id="JQAT01000006">
    <property type="protein sequence ID" value="KRN27652.1"/>
    <property type="molecule type" value="Genomic_DNA"/>
</dbReference>
<dbReference type="PANTHER" id="PTHR43586">
    <property type="entry name" value="CYSTEINE DESULFURASE"/>
    <property type="match status" value="1"/>
</dbReference>
<dbReference type="EC" id="2.8.1.7" evidence="3"/>